<feature type="compositionally biased region" description="Basic and acidic residues" evidence="1">
    <location>
        <begin position="147"/>
        <end position="158"/>
    </location>
</feature>
<sequence length="483" mass="52424">MDNPSQITPGVRRAARAHDPSLASSSPPTLPLQPQDSSSMPSLSVHSDSSNLGGVSPLSPFHFSDSACSPVASSTNGDGCWAVSLTQNNPLYRSYDEVNGSLDDLGDGSFERDSLDGVGVCGADADVESVEGDDTEHDDGSGISHNPRGDSHARDLRMGHWPGFVPHGQNSKVLMSGRQENVDSESIKFPERKYSSGFSSNSDFSDEDQYADYDEVYDPSTCQFAAQLSKSIKEKLLNPKVGQDEDANQKLKTSALALPPISSSSSSSTSSKPGTGGARSLLVRTLTMPLKYAAQHRQSLTKVFSRSQPSTPELPRRNQVSRSYVRPDQINKILPSSSWNVDSRKLEFFDRSSLSAKNSNSKKKASQEKKSPTGKPPKPPGAHSKPVTRKTSTLSRQASFRNPFPTPPVKSPPPNALDSWPADPCNNPILEPCTTCARNVAANIQHASIWGELENLPRGYIANVEESKMFNYKRKTKEDCKLQ</sequence>
<comment type="caution">
    <text evidence="2">The sequence shown here is derived from an EMBL/GenBank/DDBJ whole genome shotgun (WGS) entry which is preliminary data.</text>
</comment>
<feature type="compositionally biased region" description="Polar residues" evidence="1">
    <location>
        <begin position="297"/>
        <end position="311"/>
    </location>
</feature>
<accession>A0A5B7EN05</accession>
<dbReference type="EMBL" id="VSRR010003086">
    <property type="protein sequence ID" value="MPC34586.1"/>
    <property type="molecule type" value="Genomic_DNA"/>
</dbReference>
<evidence type="ECO:0000313" key="2">
    <source>
        <dbReference type="EMBL" id="MPC34586.1"/>
    </source>
</evidence>
<feature type="region of interest" description="Disordered" evidence="1">
    <location>
        <begin position="130"/>
        <end position="162"/>
    </location>
</feature>
<evidence type="ECO:0000256" key="1">
    <source>
        <dbReference type="SAM" id="MobiDB-lite"/>
    </source>
</evidence>
<dbReference type="Proteomes" id="UP000324222">
    <property type="component" value="Unassembled WGS sequence"/>
</dbReference>
<feature type="region of interest" description="Disordered" evidence="1">
    <location>
        <begin position="297"/>
        <end position="326"/>
    </location>
</feature>
<feature type="compositionally biased region" description="Polar residues" evidence="1">
    <location>
        <begin position="40"/>
        <end position="53"/>
    </location>
</feature>
<feature type="compositionally biased region" description="Polar residues" evidence="1">
    <location>
        <begin position="389"/>
        <end position="400"/>
    </location>
</feature>
<feature type="region of interest" description="Disordered" evidence="1">
    <location>
        <begin position="353"/>
        <end position="420"/>
    </location>
</feature>
<feature type="compositionally biased region" description="Low complexity" evidence="1">
    <location>
        <begin position="20"/>
        <end position="39"/>
    </location>
</feature>
<dbReference type="OrthoDB" id="5588096at2759"/>
<name>A0A5B7EN05_PORTR</name>
<feature type="region of interest" description="Disordered" evidence="1">
    <location>
        <begin position="1"/>
        <end position="80"/>
    </location>
</feature>
<evidence type="ECO:0000313" key="3">
    <source>
        <dbReference type="Proteomes" id="UP000324222"/>
    </source>
</evidence>
<protein>
    <submittedName>
        <fullName evidence="2">Uncharacterized protein</fullName>
    </submittedName>
</protein>
<gene>
    <name evidence="2" type="ORF">E2C01_027980</name>
</gene>
<feature type="compositionally biased region" description="Low complexity" evidence="1">
    <location>
        <begin position="262"/>
        <end position="271"/>
    </location>
</feature>
<proteinExistence type="predicted"/>
<feature type="region of interest" description="Disordered" evidence="1">
    <location>
        <begin position="177"/>
        <end position="212"/>
    </location>
</feature>
<reference evidence="2 3" key="1">
    <citation type="submission" date="2019-05" db="EMBL/GenBank/DDBJ databases">
        <title>Another draft genome of Portunus trituberculatus and its Hox gene families provides insights of decapod evolution.</title>
        <authorList>
            <person name="Jeong J.-H."/>
            <person name="Song I."/>
            <person name="Kim S."/>
            <person name="Choi T."/>
            <person name="Kim D."/>
            <person name="Ryu S."/>
            <person name="Kim W."/>
        </authorList>
    </citation>
    <scope>NUCLEOTIDE SEQUENCE [LARGE SCALE GENOMIC DNA]</scope>
    <source>
        <tissue evidence="2">Muscle</tissue>
    </source>
</reference>
<keyword evidence="3" id="KW-1185">Reference proteome</keyword>
<dbReference type="AlphaFoldDB" id="A0A5B7EN05"/>
<feature type="region of interest" description="Disordered" evidence="1">
    <location>
        <begin position="238"/>
        <end position="281"/>
    </location>
</feature>
<feature type="compositionally biased region" description="Pro residues" evidence="1">
    <location>
        <begin position="404"/>
        <end position="415"/>
    </location>
</feature>
<organism evidence="2 3">
    <name type="scientific">Portunus trituberculatus</name>
    <name type="common">Swimming crab</name>
    <name type="synonym">Neptunus trituberculatus</name>
    <dbReference type="NCBI Taxonomy" id="210409"/>
    <lineage>
        <taxon>Eukaryota</taxon>
        <taxon>Metazoa</taxon>
        <taxon>Ecdysozoa</taxon>
        <taxon>Arthropoda</taxon>
        <taxon>Crustacea</taxon>
        <taxon>Multicrustacea</taxon>
        <taxon>Malacostraca</taxon>
        <taxon>Eumalacostraca</taxon>
        <taxon>Eucarida</taxon>
        <taxon>Decapoda</taxon>
        <taxon>Pleocyemata</taxon>
        <taxon>Brachyura</taxon>
        <taxon>Eubrachyura</taxon>
        <taxon>Portunoidea</taxon>
        <taxon>Portunidae</taxon>
        <taxon>Portuninae</taxon>
        <taxon>Portunus</taxon>
    </lineage>
</organism>
<feature type="compositionally biased region" description="Basic and acidic residues" evidence="1">
    <location>
        <begin position="185"/>
        <end position="194"/>
    </location>
</feature>